<sequence>MGLCEVFVWQLNAGIDHKKYFMILFQLVNQTNCGVFKEIGNRILTNKYDETNATTLKMLKKTLCGHNKSLNAGMSPQL</sequence>
<protein>
    <submittedName>
        <fullName evidence="1">Uncharacterized protein</fullName>
    </submittedName>
</protein>
<name>A0ACC8X907_9FIRM</name>
<reference evidence="1" key="1">
    <citation type="submission" date="2016-08" db="EMBL/GenBank/DDBJ databases">
        <authorList>
            <person name="Ngugi D.K."/>
            <person name="Miyake S."/>
            <person name="Stingl U."/>
        </authorList>
    </citation>
    <scope>NUCLEOTIDE SEQUENCE</scope>
    <source>
        <strain evidence="1">SCG-B11WGA-EpuloA1</strain>
    </source>
</reference>
<proteinExistence type="predicted"/>
<organism evidence="1 2">
    <name type="scientific">Candidatus Epulonipiscium fishelsonii</name>
    <dbReference type="NCBI Taxonomy" id="77094"/>
    <lineage>
        <taxon>Bacteria</taxon>
        <taxon>Bacillati</taxon>
        <taxon>Bacillota</taxon>
        <taxon>Clostridia</taxon>
        <taxon>Lachnospirales</taxon>
        <taxon>Lachnospiraceae</taxon>
        <taxon>Candidatus Epulonipiscium</taxon>
    </lineage>
</organism>
<gene>
    <name evidence="1" type="ORF">AN396_10420</name>
</gene>
<evidence type="ECO:0000313" key="1">
    <source>
        <dbReference type="EMBL" id="ONI38560.1"/>
    </source>
</evidence>
<dbReference type="EMBL" id="LJDB01000084">
    <property type="protein sequence ID" value="ONI38560.1"/>
    <property type="molecule type" value="Genomic_DNA"/>
</dbReference>
<dbReference type="Proteomes" id="UP000188605">
    <property type="component" value="Unassembled WGS sequence"/>
</dbReference>
<evidence type="ECO:0000313" key="2">
    <source>
        <dbReference type="Proteomes" id="UP000188605"/>
    </source>
</evidence>
<accession>A0ACC8X907</accession>
<keyword evidence="2" id="KW-1185">Reference proteome</keyword>
<comment type="caution">
    <text evidence="1">The sequence shown here is derived from an EMBL/GenBank/DDBJ whole genome shotgun (WGS) entry which is preliminary data.</text>
</comment>